<dbReference type="AlphaFoldDB" id="A0A7S1MXG3"/>
<sequence length="134" mass="14931">MVGRYGVRSVFVASDSEEVVEEAREMLGSGIDVVSLAGKHRNLMFDSNLYIEFRMQMGLTDRRAVTESSLLDLMLLSHSDYFIGTFSSAFSAVAYELSVASKGYMPPYISLDIPWKPFLPFDTDPDVSMQNPLG</sequence>
<dbReference type="GO" id="GO:0046921">
    <property type="term" value="F:alpha-(1-&gt;6)-fucosyltransferase activity"/>
    <property type="evidence" value="ECO:0007669"/>
    <property type="project" value="TreeGrafter"/>
</dbReference>
<accession>A0A7S1MXG3</accession>
<reference evidence="1" key="1">
    <citation type="submission" date="2021-01" db="EMBL/GenBank/DDBJ databases">
        <authorList>
            <person name="Corre E."/>
            <person name="Pelletier E."/>
            <person name="Niang G."/>
            <person name="Scheremetjew M."/>
            <person name="Finn R."/>
            <person name="Kale V."/>
            <person name="Holt S."/>
            <person name="Cochrane G."/>
            <person name="Meng A."/>
            <person name="Brown T."/>
            <person name="Cohen L."/>
        </authorList>
    </citation>
    <scope>NUCLEOTIDE SEQUENCE</scope>
    <source>
        <strain evidence="1">CCMP644</strain>
    </source>
</reference>
<dbReference type="PANTHER" id="PTHR13132">
    <property type="entry name" value="ALPHA- 1,6 -FUCOSYLTRANSFERASE"/>
    <property type="match status" value="1"/>
</dbReference>
<dbReference type="PANTHER" id="PTHR13132:SF29">
    <property type="entry name" value="ALPHA-(1,6)-FUCOSYLTRANSFERASE"/>
    <property type="match status" value="1"/>
</dbReference>
<gene>
    <name evidence="1" type="ORF">HAND00432_LOCUS35590</name>
</gene>
<dbReference type="GO" id="GO:0006487">
    <property type="term" value="P:protein N-linked glycosylation"/>
    <property type="evidence" value="ECO:0007669"/>
    <property type="project" value="TreeGrafter"/>
</dbReference>
<dbReference type="Gene3D" id="3.40.50.11350">
    <property type="match status" value="1"/>
</dbReference>
<organism evidence="1">
    <name type="scientific">Hemiselmis andersenii</name>
    <name type="common">Cryptophyte alga</name>
    <dbReference type="NCBI Taxonomy" id="464988"/>
    <lineage>
        <taxon>Eukaryota</taxon>
        <taxon>Cryptophyceae</taxon>
        <taxon>Cryptomonadales</taxon>
        <taxon>Hemiselmidaceae</taxon>
        <taxon>Hemiselmis</taxon>
    </lineage>
</organism>
<name>A0A7S1MXG3_HEMAN</name>
<proteinExistence type="predicted"/>
<protein>
    <submittedName>
        <fullName evidence="1">Uncharacterized protein</fullName>
    </submittedName>
</protein>
<dbReference type="EMBL" id="HBFX01059142">
    <property type="protein sequence ID" value="CAD8984577.1"/>
    <property type="molecule type" value="Transcribed_RNA"/>
</dbReference>
<evidence type="ECO:0000313" key="1">
    <source>
        <dbReference type="EMBL" id="CAD8984577.1"/>
    </source>
</evidence>